<sequence>MKIVSCSRPRSNIVVRNVKKIIPAQTKSQNKTIQIDEQFMNQPIDLRKLRVDELPSSTSIEDDSVLNVPLTNIFSKRSQTNSATNDDHREIDELKLILQSIEREQRLNKPPKREYHLSEHLQPPVIERFCPEQAFVEKTITNVMRDRDIEKATKREVTRHFPLDLFTSAICKAELKSDRQKAKKLQQPRPTFVNASQPHEMRDFFYL</sequence>
<dbReference type="GeneID" id="94838235"/>
<evidence type="ECO:0000313" key="1">
    <source>
        <dbReference type="EMBL" id="OHT07706.1"/>
    </source>
</evidence>
<dbReference type="AlphaFoldDB" id="A0A1J4K9T0"/>
<dbReference type="EMBL" id="MLAK01000689">
    <property type="protein sequence ID" value="OHT07706.1"/>
    <property type="molecule type" value="Genomic_DNA"/>
</dbReference>
<dbReference type="Proteomes" id="UP000179807">
    <property type="component" value="Unassembled WGS sequence"/>
</dbReference>
<accession>A0A1J4K9T0</accession>
<evidence type="ECO:0000313" key="2">
    <source>
        <dbReference type="Proteomes" id="UP000179807"/>
    </source>
</evidence>
<proteinExistence type="predicted"/>
<dbReference type="VEuPathDB" id="TrichDB:TRFO_24059"/>
<organism evidence="1 2">
    <name type="scientific">Tritrichomonas foetus</name>
    <dbReference type="NCBI Taxonomy" id="1144522"/>
    <lineage>
        <taxon>Eukaryota</taxon>
        <taxon>Metamonada</taxon>
        <taxon>Parabasalia</taxon>
        <taxon>Tritrichomonadida</taxon>
        <taxon>Tritrichomonadidae</taxon>
        <taxon>Tritrichomonas</taxon>
    </lineage>
</organism>
<keyword evidence="2" id="KW-1185">Reference proteome</keyword>
<dbReference type="RefSeq" id="XP_068360842.1">
    <property type="nucleotide sequence ID" value="XM_068503531.1"/>
</dbReference>
<protein>
    <submittedName>
        <fullName evidence="1">Uncharacterized protein</fullName>
    </submittedName>
</protein>
<name>A0A1J4K9T0_9EUKA</name>
<reference evidence="1" key="1">
    <citation type="submission" date="2016-10" db="EMBL/GenBank/DDBJ databases">
        <authorList>
            <person name="Benchimol M."/>
            <person name="Almeida L.G."/>
            <person name="Vasconcelos A.T."/>
            <person name="Perreira-Neves A."/>
            <person name="Rosa I.A."/>
            <person name="Tasca T."/>
            <person name="Bogo M.R."/>
            <person name="de Souza W."/>
        </authorList>
    </citation>
    <scope>NUCLEOTIDE SEQUENCE [LARGE SCALE GENOMIC DNA]</scope>
    <source>
        <strain evidence="1">K</strain>
    </source>
</reference>
<gene>
    <name evidence="1" type="ORF">TRFO_24059</name>
</gene>
<comment type="caution">
    <text evidence="1">The sequence shown here is derived from an EMBL/GenBank/DDBJ whole genome shotgun (WGS) entry which is preliminary data.</text>
</comment>